<protein>
    <submittedName>
        <fullName evidence="3">Speckle-type POZ protein</fullName>
    </submittedName>
</protein>
<proteinExistence type="predicted"/>
<dbReference type="CDD" id="cd18186">
    <property type="entry name" value="BTB_POZ_ZBTB_KLHL-like"/>
    <property type="match status" value="1"/>
</dbReference>
<comment type="caution">
    <text evidence="3">The sequence shown here is derived from an EMBL/GenBank/DDBJ whole genome shotgun (WGS) entry which is preliminary data.</text>
</comment>
<accession>A0A4Y2D0E4</accession>
<feature type="domain" description="BTB" evidence="1">
    <location>
        <begin position="341"/>
        <end position="405"/>
    </location>
</feature>
<dbReference type="PANTHER" id="PTHR24413">
    <property type="entry name" value="SPECKLE-TYPE POZ PROTEIN"/>
    <property type="match status" value="1"/>
</dbReference>
<dbReference type="AlphaFoldDB" id="A0A4Y2D0E4"/>
<dbReference type="InterPro" id="IPR011333">
    <property type="entry name" value="SKP1/BTB/POZ_sf"/>
</dbReference>
<name>A0A4Y2D0E4_ARAVE</name>
<evidence type="ECO:0000259" key="1">
    <source>
        <dbReference type="PROSITE" id="PS50097"/>
    </source>
</evidence>
<gene>
    <name evidence="3" type="primary">SPOP_7</name>
    <name evidence="3" type="ORF">AVEN_29422_1</name>
</gene>
<dbReference type="InterPro" id="IPR008974">
    <property type="entry name" value="TRAF-like"/>
</dbReference>
<dbReference type="Proteomes" id="UP000499080">
    <property type="component" value="Unassembled WGS sequence"/>
</dbReference>
<reference evidence="3 4" key="1">
    <citation type="journal article" date="2019" name="Sci. Rep.">
        <title>Orb-weaving spider Araneus ventricosus genome elucidates the spidroin gene catalogue.</title>
        <authorList>
            <person name="Kono N."/>
            <person name="Nakamura H."/>
            <person name="Ohtoshi R."/>
            <person name="Moran D.A.P."/>
            <person name="Shinohara A."/>
            <person name="Yoshida Y."/>
            <person name="Fujiwara M."/>
            <person name="Mori M."/>
            <person name="Tomita M."/>
            <person name="Arakawa K."/>
        </authorList>
    </citation>
    <scope>NUCLEOTIDE SEQUENCE [LARGE SCALE GENOMIC DNA]</scope>
</reference>
<evidence type="ECO:0000313" key="4">
    <source>
        <dbReference type="Proteomes" id="UP000499080"/>
    </source>
</evidence>
<dbReference type="PROSITE" id="PS50097">
    <property type="entry name" value="BTB"/>
    <property type="match status" value="1"/>
</dbReference>
<dbReference type="OrthoDB" id="6359816at2759"/>
<evidence type="ECO:0000259" key="2">
    <source>
        <dbReference type="PROSITE" id="PS50144"/>
    </source>
</evidence>
<dbReference type="Gene3D" id="2.60.210.10">
    <property type="entry name" value="Apoptosis, Tumor Necrosis Factor Receptor Associated Protein 2, Chain A"/>
    <property type="match status" value="1"/>
</dbReference>
<dbReference type="Pfam" id="PF22486">
    <property type="entry name" value="MATH_2"/>
    <property type="match status" value="1"/>
</dbReference>
<keyword evidence="4" id="KW-1185">Reference proteome</keyword>
<dbReference type="CDD" id="cd00121">
    <property type="entry name" value="MATH"/>
    <property type="match status" value="1"/>
</dbReference>
<dbReference type="PROSITE" id="PS50144">
    <property type="entry name" value="MATH"/>
    <property type="match status" value="1"/>
</dbReference>
<dbReference type="InterPro" id="IPR000210">
    <property type="entry name" value="BTB/POZ_dom"/>
</dbReference>
<dbReference type="SUPFAM" id="SSF54695">
    <property type="entry name" value="POZ domain"/>
    <property type="match status" value="1"/>
</dbReference>
<feature type="domain" description="MATH" evidence="2">
    <location>
        <begin position="7"/>
        <end position="138"/>
    </location>
</feature>
<dbReference type="Pfam" id="PF00651">
    <property type="entry name" value="BTB"/>
    <property type="match status" value="1"/>
</dbReference>
<sequence>MACEEKCFTFMWRLENVNFCLEKKDASIRSPDFVVDSIDETKWYLGLYPRGETQYENCVGFFLFRHADSKGDAQVSINYELAFIAKDGAVLTPWKANKHDYPKNQGQGFPRFQKRGDVFITKRSAFLPQDTLTARCRIWKSVGEMTDDVRCIARTRIGVEKRSFLWKLENFSTLESGKKYTYKIKSLAHDKQLMSVNLSLTEGLGSEEIISFELNLEEQAIKFSTLLLSLVNISGNRIECNREEFWFDDGSKSKEFKFFFTMNKLIAMKSTYLPDDILSLHWEWAFSKGVISQEIEDVQYASTSSKNNFSNAQNVNNQKMSPLSYPLNDNLKSLYDKNFLCDVKLKTSTDTFNAHKVILSASSSVFEAMFSNDMKEKDSNCVNIEDLSDETISRMLAYIYTARIEDLTWERASLLYAAADKYAIFSLKNICSSYIKDNFSPSNAGEVLLLSEFHADSDLKSAVQNYMLKHLKEIINSDGWKLLMETNPALAAETLSLPYK</sequence>
<dbReference type="Gene3D" id="1.25.40.420">
    <property type="match status" value="1"/>
</dbReference>
<dbReference type="SUPFAM" id="SSF49599">
    <property type="entry name" value="TRAF domain-like"/>
    <property type="match status" value="2"/>
</dbReference>
<organism evidence="3 4">
    <name type="scientific">Araneus ventricosus</name>
    <name type="common">Orbweaver spider</name>
    <name type="synonym">Epeira ventricosa</name>
    <dbReference type="NCBI Taxonomy" id="182803"/>
    <lineage>
        <taxon>Eukaryota</taxon>
        <taxon>Metazoa</taxon>
        <taxon>Ecdysozoa</taxon>
        <taxon>Arthropoda</taxon>
        <taxon>Chelicerata</taxon>
        <taxon>Arachnida</taxon>
        <taxon>Araneae</taxon>
        <taxon>Araneomorphae</taxon>
        <taxon>Entelegynae</taxon>
        <taxon>Araneoidea</taxon>
        <taxon>Araneidae</taxon>
        <taxon>Araneus</taxon>
    </lineage>
</organism>
<dbReference type="SMART" id="SM00225">
    <property type="entry name" value="BTB"/>
    <property type="match status" value="1"/>
</dbReference>
<dbReference type="InterPro" id="IPR002083">
    <property type="entry name" value="MATH/TRAF_dom"/>
</dbReference>
<dbReference type="Gene3D" id="3.30.710.10">
    <property type="entry name" value="Potassium Channel Kv1.1, Chain A"/>
    <property type="match status" value="1"/>
</dbReference>
<dbReference type="EMBL" id="BGPR01000272">
    <property type="protein sequence ID" value="GBM09567.1"/>
    <property type="molecule type" value="Genomic_DNA"/>
</dbReference>
<evidence type="ECO:0000313" key="3">
    <source>
        <dbReference type="EMBL" id="GBM09567.1"/>
    </source>
</evidence>
<dbReference type="GO" id="GO:0030163">
    <property type="term" value="P:protein catabolic process"/>
    <property type="evidence" value="ECO:0007669"/>
    <property type="project" value="UniProtKB-ARBA"/>
</dbReference>